<proteinExistence type="predicted"/>
<feature type="signal peptide" evidence="1">
    <location>
        <begin position="1"/>
        <end position="21"/>
    </location>
</feature>
<evidence type="ECO:0000313" key="3">
    <source>
        <dbReference type="Proteomes" id="UP001218188"/>
    </source>
</evidence>
<evidence type="ECO:0000313" key="2">
    <source>
        <dbReference type="EMBL" id="KAJ7031910.1"/>
    </source>
</evidence>
<protein>
    <submittedName>
        <fullName evidence="2">Uncharacterized protein</fullName>
    </submittedName>
</protein>
<sequence>MAAVPQLLFLVSPLLSRLCSSFTDTRPTVWPLLLSFIPFTDGRLAEAWAVGCAAADSQVPPSSRVTTILVKLRSSKCLNAKVKPIDRVQEVVLRAVGDEQDGGWAGMPLRDVCRPAPQAVPSHTGMRRLSKEVAHLVVDTYRIMPLHGVSPPALLTSVYYAFTSPNPDWHPEL</sequence>
<dbReference type="Proteomes" id="UP001218188">
    <property type="component" value="Unassembled WGS sequence"/>
</dbReference>
<dbReference type="AlphaFoldDB" id="A0AAD6X135"/>
<keyword evidence="3" id="KW-1185">Reference proteome</keyword>
<dbReference type="EMBL" id="JARJCM010000078">
    <property type="protein sequence ID" value="KAJ7031910.1"/>
    <property type="molecule type" value="Genomic_DNA"/>
</dbReference>
<organism evidence="2 3">
    <name type="scientific">Mycena alexandri</name>
    <dbReference type="NCBI Taxonomy" id="1745969"/>
    <lineage>
        <taxon>Eukaryota</taxon>
        <taxon>Fungi</taxon>
        <taxon>Dikarya</taxon>
        <taxon>Basidiomycota</taxon>
        <taxon>Agaricomycotina</taxon>
        <taxon>Agaricomycetes</taxon>
        <taxon>Agaricomycetidae</taxon>
        <taxon>Agaricales</taxon>
        <taxon>Marasmiineae</taxon>
        <taxon>Mycenaceae</taxon>
        <taxon>Mycena</taxon>
    </lineage>
</organism>
<gene>
    <name evidence="2" type="ORF">C8F04DRAFT_1185606</name>
</gene>
<feature type="chain" id="PRO_5041979297" evidence="1">
    <location>
        <begin position="22"/>
        <end position="173"/>
    </location>
</feature>
<accession>A0AAD6X135</accession>
<name>A0AAD6X135_9AGAR</name>
<comment type="caution">
    <text evidence="2">The sequence shown here is derived from an EMBL/GenBank/DDBJ whole genome shotgun (WGS) entry which is preliminary data.</text>
</comment>
<keyword evidence="1" id="KW-0732">Signal</keyword>
<evidence type="ECO:0000256" key="1">
    <source>
        <dbReference type="SAM" id="SignalP"/>
    </source>
</evidence>
<reference evidence="2" key="1">
    <citation type="submission" date="2023-03" db="EMBL/GenBank/DDBJ databases">
        <title>Massive genome expansion in bonnet fungi (Mycena s.s.) driven by repeated elements and novel gene families across ecological guilds.</title>
        <authorList>
            <consortium name="Lawrence Berkeley National Laboratory"/>
            <person name="Harder C.B."/>
            <person name="Miyauchi S."/>
            <person name="Viragh M."/>
            <person name="Kuo A."/>
            <person name="Thoen E."/>
            <person name="Andreopoulos B."/>
            <person name="Lu D."/>
            <person name="Skrede I."/>
            <person name="Drula E."/>
            <person name="Henrissat B."/>
            <person name="Morin E."/>
            <person name="Kohler A."/>
            <person name="Barry K."/>
            <person name="LaButti K."/>
            <person name="Morin E."/>
            <person name="Salamov A."/>
            <person name="Lipzen A."/>
            <person name="Mereny Z."/>
            <person name="Hegedus B."/>
            <person name="Baldrian P."/>
            <person name="Stursova M."/>
            <person name="Weitz H."/>
            <person name="Taylor A."/>
            <person name="Grigoriev I.V."/>
            <person name="Nagy L.G."/>
            <person name="Martin F."/>
            <person name="Kauserud H."/>
        </authorList>
    </citation>
    <scope>NUCLEOTIDE SEQUENCE</scope>
    <source>
        <strain evidence="2">CBHHK200</strain>
    </source>
</reference>